<proteinExistence type="predicted"/>
<dbReference type="Gene3D" id="1.10.10.10">
    <property type="entry name" value="Winged helix-like DNA-binding domain superfamily/Winged helix DNA-binding domain"/>
    <property type="match status" value="1"/>
</dbReference>
<evidence type="ECO:0000259" key="1">
    <source>
        <dbReference type="Pfam" id="PF24035"/>
    </source>
</evidence>
<reference evidence="2 3" key="1">
    <citation type="journal article" date="2019" name="Nat. Commun.">
        <title>A new type of DNA phosphorothioation-based antiviral system in archaea.</title>
        <authorList>
            <person name="Xiong L."/>
            <person name="Liu S."/>
            <person name="Chen S."/>
            <person name="Xiao Y."/>
            <person name="Zhu B."/>
            <person name="Gao Y."/>
            <person name="Zhang Y."/>
            <person name="Chen B."/>
            <person name="Luo J."/>
            <person name="Deng Z."/>
            <person name="Chen X."/>
            <person name="Wang L."/>
            <person name="Chen S."/>
        </authorList>
    </citation>
    <scope>NUCLEOTIDE SEQUENCE [LARGE SCALE GENOMIC DNA]</scope>
    <source>
        <strain evidence="2 3">JCM 10635</strain>
    </source>
</reference>
<dbReference type="AlphaFoldDB" id="A0A4D6HGU5"/>
<dbReference type="KEGG" id="nbg:DV706_02235"/>
<evidence type="ECO:0000313" key="2">
    <source>
        <dbReference type="EMBL" id="QCC53404.1"/>
    </source>
</evidence>
<protein>
    <recommendedName>
        <fullName evidence="1">DUF7344 domain-containing protein</fullName>
    </recommendedName>
</protein>
<dbReference type="Pfam" id="PF24035">
    <property type="entry name" value="DUF7344"/>
    <property type="match status" value="1"/>
</dbReference>
<sequence length="110" mass="12711">MNECQIVDEDGYARCTCDTDAVFRLLADARRRKLIAALESCEDDQLPLSKLIRQSTTDEQVDLEARKREFHHVHLPMLDDHGLIDYDSEADLIRYYHCELVADVLAMTDL</sequence>
<feature type="domain" description="DUF7344" evidence="1">
    <location>
        <begin position="23"/>
        <end position="93"/>
    </location>
</feature>
<dbReference type="InterPro" id="IPR036388">
    <property type="entry name" value="WH-like_DNA-bd_sf"/>
</dbReference>
<accession>A0A4D6HGU5</accession>
<name>A0A4D6HGU5_9EURY</name>
<gene>
    <name evidence="2" type="ORF">DV706_02235</name>
</gene>
<dbReference type="EMBL" id="CP031305">
    <property type="protein sequence ID" value="QCC53404.1"/>
    <property type="molecule type" value="Genomic_DNA"/>
</dbReference>
<organism evidence="2 3">
    <name type="scientific">Natronorubrum bangense</name>
    <dbReference type="NCBI Taxonomy" id="61858"/>
    <lineage>
        <taxon>Archaea</taxon>
        <taxon>Methanobacteriati</taxon>
        <taxon>Methanobacteriota</taxon>
        <taxon>Stenosarchaea group</taxon>
        <taxon>Halobacteria</taxon>
        <taxon>Halobacteriales</taxon>
        <taxon>Natrialbaceae</taxon>
        <taxon>Natronorubrum</taxon>
    </lineage>
</organism>
<dbReference type="Proteomes" id="UP000296822">
    <property type="component" value="Chromosome"/>
</dbReference>
<dbReference type="InterPro" id="IPR055768">
    <property type="entry name" value="DUF7344"/>
</dbReference>
<evidence type="ECO:0000313" key="3">
    <source>
        <dbReference type="Proteomes" id="UP000296822"/>
    </source>
</evidence>